<dbReference type="Proteomes" id="UP001205740">
    <property type="component" value="Unassembled WGS sequence"/>
</dbReference>
<sequence>MIGGVQRALDLGICGMAADDERAIRRVERFAEVPDGAFVWTRDADGEYFLGRLTGPLRHDERDEAKAAGLTEIRSCTWTEQPVPEHEVPAATLATFARGGRNFQQTHHPDVWEQSLDVWRRRGR</sequence>
<name>A0ABT1H552_9NOCA</name>
<evidence type="ECO:0000313" key="2">
    <source>
        <dbReference type="Proteomes" id="UP001205740"/>
    </source>
</evidence>
<dbReference type="RefSeq" id="WP_372504984.1">
    <property type="nucleotide sequence ID" value="NZ_BAAAOE010000003.1"/>
</dbReference>
<proteinExistence type="predicted"/>
<evidence type="ECO:0000313" key="1">
    <source>
        <dbReference type="EMBL" id="MCP2160957.1"/>
    </source>
</evidence>
<keyword evidence="2" id="KW-1185">Reference proteome</keyword>
<comment type="caution">
    <text evidence="1">The sequence shown here is derived from an EMBL/GenBank/DDBJ whole genome shotgun (WGS) entry which is preliminary data.</text>
</comment>
<reference evidence="1 2" key="1">
    <citation type="submission" date="2022-06" db="EMBL/GenBank/DDBJ databases">
        <title>Genomic Encyclopedia of Archaeal and Bacterial Type Strains, Phase II (KMG-II): from individual species to whole genera.</title>
        <authorList>
            <person name="Goeker M."/>
        </authorList>
    </citation>
    <scope>NUCLEOTIDE SEQUENCE [LARGE SCALE GENOMIC DNA]</scope>
    <source>
        <strain evidence="1 2">DSM 45037</strain>
    </source>
</reference>
<protein>
    <recommendedName>
        <fullName evidence="3">GAF domain-containing protein</fullName>
    </recommendedName>
</protein>
<gene>
    <name evidence="1" type="ORF">LX12_002144</name>
</gene>
<accession>A0ABT1H552</accession>
<organism evidence="1 2">
    <name type="scientific">Williamsia serinedens</name>
    <dbReference type="NCBI Taxonomy" id="391736"/>
    <lineage>
        <taxon>Bacteria</taxon>
        <taxon>Bacillati</taxon>
        <taxon>Actinomycetota</taxon>
        <taxon>Actinomycetes</taxon>
        <taxon>Mycobacteriales</taxon>
        <taxon>Nocardiaceae</taxon>
        <taxon>Williamsia</taxon>
    </lineage>
</organism>
<evidence type="ECO:0008006" key="3">
    <source>
        <dbReference type="Google" id="ProtNLM"/>
    </source>
</evidence>
<dbReference type="EMBL" id="JAMTCG010000003">
    <property type="protein sequence ID" value="MCP2160957.1"/>
    <property type="molecule type" value="Genomic_DNA"/>
</dbReference>